<dbReference type="Proteomes" id="UP000800094">
    <property type="component" value="Unassembled WGS sequence"/>
</dbReference>
<protein>
    <submittedName>
        <fullName evidence="1">Uncharacterized protein</fullName>
    </submittedName>
</protein>
<dbReference type="GeneID" id="54581603"/>
<evidence type="ECO:0000313" key="2">
    <source>
        <dbReference type="Proteomes" id="UP000800094"/>
    </source>
</evidence>
<sequence>MDHRRAIRPPISSRRNLFHPARRQHALDPKLSKTAVHIAAEESDPKDDLVERDSAGNYSMLAPTTAMKMGVNSVRSELDDETEQENQMIALYGKQNHHWDQAAILEEIKAALQSSLEKKVQSLEHDRWMFEGDGKSKG</sequence>
<dbReference type="EMBL" id="ML987191">
    <property type="protein sequence ID" value="KAF2253964.1"/>
    <property type="molecule type" value="Genomic_DNA"/>
</dbReference>
<dbReference type="RefSeq" id="XP_033688968.1">
    <property type="nucleotide sequence ID" value="XM_033828273.1"/>
</dbReference>
<reference evidence="1" key="1">
    <citation type="journal article" date="2020" name="Stud. Mycol.">
        <title>101 Dothideomycetes genomes: a test case for predicting lifestyles and emergence of pathogens.</title>
        <authorList>
            <person name="Haridas S."/>
            <person name="Albert R."/>
            <person name="Binder M."/>
            <person name="Bloem J."/>
            <person name="Labutti K."/>
            <person name="Salamov A."/>
            <person name="Andreopoulos B."/>
            <person name="Baker S."/>
            <person name="Barry K."/>
            <person name="Bills G."/>
            <person name="Bluhm B."/>
            <person name="Cannon C."/>
            <person name="Castanera R."/>
            <person name="Culley D."/>
            <person name="Daum C."/>
            <person name="Ezra D."/>
            <person name="Gonzalez J."/>
            <person name="Henrissat B."/>
            <person name="Kuo A."/>
            <person name="Liang C."/>
            <person name="Lipzen A."/>
            <person name="Lutzoni F."/>
            <person name="Magnuson J."/>
            <person name="Mondo S."/>
            <person name="Nolan M."/>
            <person name="Ohm R."/>
            <person name="Pangilinan J."/>
            <person name="Park H.-J."/>
            <person name="Ramirez L."/>
            <person name="Alfaro M."/>
            <person name="Sun H."/>
            <person name="Tritt A."/>
            <person name="Yoshinaga Y."/>
            <person name="Zwiers L.-H."/>
            <person name="Turgeon B."/>
            <person name="Goodwin S."/>
            <person name="Spatafora J."/>
            <person name="Crous P."/>
            <person name="Grigoriev I."/>
        </authorList>
    </citation>
    <scope>NUCLEOTIDE SEQUENCE</scope>
    <source>
        <strain evidence="1">CBS 122368</strain>
    </source>
</reference>
<organism evidence="1 2">
    <name type="scientific">Trematosphaeria pertusa</name>
    <dbReference type="NCBI Taxonomy" id="390896"/>
    <lineage>
        <taxon>Eukaryota</taxon>
        <taxon>Fungi</taxon>
        <taxon>Dikarya</taxon>
        <taxon>Ascomycota</taxon>
        <taxon>Pezizomycotina</taxon>
        <taxon>Dothideomycetes</taxon>
        <taxon>Pleosporomycetidae</taxon>
        <taxon>Pleosporales</taxon>
        <taxon>Massarineae</taxon>
        <taxon>Trematosphaeriaceae</taxon>
        <taxon>Trematosphaeria</taxon>
    </lineage>
</organism>
<proteinExistence type="predicted"/>
<dbReference type="OrthoDB" id="4188844at2759"/>
<keyword evidence="2" id="KW-1185">Reference proteome</keyword>
<accession>A0A6A6IU38</accession>
<evidence type="ECO:0000313" key="1">
    <source>
        <dbReference type="EMBL" id="KAF2253964.1"/>
    </source>
</evidence>
<dbReference type="AlphaFoldDB" id="A0A6A6IU38"/>
<name>A0A6A6IU38_9PLEO</name>
<gene>
    <name evidence="1" type="ORF">BU26DRAFT_516218</name>
</gene>